<dbReference type="AlphaFoldDB" id="A0A2V0R9U7"/>
<protein>
    <submittedName>
        <fullName evidence="1">Uncharacterized protein</fullName>
    </submittedName>
</protein>
<accession>A0A2V0R9U7</accession>
<proteinExistence type="predicted"/>
<sequence length="506" mass="56088">MNDGKMEADDNGAGESAFMKADDLSGMGAGALSLTPKVWDKYHKWHGNDHAWTTSAIRKQYVIDRSSGDGDEVMPQVSVSVHSISFTTFAHFMRIAVLGREQTVQGVRREFFMELKNAGKDHAARLQLTEAAYSSAVAILRVFINGGADYSGDSLVRVDEALFEIARAGESGRPADLAQYVEGKEVTASMLAQRRRAIDMAPIWQTSLNQGAGVKARFTLGESDVEHVGAFYTGWTPSGRKQDLNPATSQGGTFVIPNGRIADDLHAVFSDYMSNPIAADPSGVTAGSSAESGLLGFGTLRIGNRVVRLDARNCVLLRPDGDYVLLWLLAPTIEPGMFKNGDWFKLVSELTHAVSSYLAHYYRNITDKGSDRVVLPVTGGVHGAAKLPVNPMAYLRMIMYIWLVTNGPRLRRDLGVDWMKSTAEQWTKAEVLINHKKEFFLFITAMTIYSHITLYRKVPDWSDISERYWQLRNQSSTDEFMRRLQRVADETNMPAIVLTGYLKALV</sequence>
<name>A0A2V0R9U7_9ZZZZ</name>
<organism evidence="1">
    <name type="scientific">viral metagenome</name>
    <dbReference type="NCBI Taxonomy" id="1070528"/>
    <lineage>
        <taxon>unclassified sequences</taxon>
        <taxon>metagenomes</taxon>
        <taxon>organismal metagenomes</taxon>
    </lineage>
</organism>
<comment type="caution">
    <text evidence="1">The sequence shown here is derived from an EMBL/GenBank/DDBJ whole genome shotgun (WGS) entry which is preliminary data.</text>
</comment>
<evidence type="ECO:0000313" key="1">
    <source>
        <dbReference type="EMBL" id="GBH21844.1"/>
    </source>
</evidence>
<reference evidence="1" key="1">
    <citation type="submission" date="2017-04" db="EMBL/GenBank/DDBJ databases">
        <title>Unveiling RNA virosphere associated with marine microorganisms.</title>
        <authorList>
            <person name="Urayama S."/>
            <person name="Takaki Y."/>
            <person name="Nishi S."/>
            <person name="Yoshida Y."/>
            <person name="Deguchi S."/>
            <person name="Takai K."/>
            <person name="Nunoura T."/>
        </authorList>
    </citation>
    <scope>NUCLEOTIDE SEQUENCE</scope>
</reference>
<dbReference type="EMBL" id="BDQA01000381">
    <property type="protein sequence ID" value="GBH21844.1"/>
    <property type="molecule type" value="Genomic_RNA"/>
</dbReference>